<evidence type="ECO:0000313" key="4">
    <source>
        <dbReference type="EMBL" id="GAA4544222.1"/>
    </source>
</evidence>
<evidence type="ECO:0000256" key="1">
    <source>
        <dbReference type="ARBA" id="ARBA00023125"/>
    </source>
</evidence>
<sequence length="419" mass="46338">MRDRFQVRVSAGEDPSTGERIILTDSVAIEQPGNARSERAAQKAAEKLRTRLLADADDLKIARTRATVGALLDRWMAQHEIDPTTRMTYEAQIRIYIRPKLGDVPLVLFVREAAERLEPFYARLRKCRGLCNGKPFIEKHVVEGAHDCAANGCKPHLCKPYAASSVRSIHAILSGACSAAVRWGWISFNPMPSVRPPAKPRPQPKPPTSSQMARIVETAWELSPEWGLYLWLSAMLGARRGEVVALQWEDLDLDSGIVRLDENYVRTSDGMVLKDTKSHQMRRVSIDAPTVDLLRAHRDDCAARLALLGAELTDRTWVFSASPDMSRPRDPASLTRRYGRLVAKLGIETTLKELRHYSATELLTAGVDLRTVAGRLGHGDGTTTLRHYAAWVGSADQVAAGVVGSRTPLDLASLRGRGK</sequence>
<comment type="caution">
    <text evidence="4">The sequence shown here is derived from an EMBL/GenBank/DDBJ whole genome shotgun (WGS) entry which is preliminary data.</text>
</comment>
<feature type="domain" description="Tyr recombinase" evidence="3">
    <location>
        <begin position="202"/>
        <end position="403"/>
    </location>
</feature>
<dbReference type="SUPFAM" id="SSF56349">
    <property type="entry name" value="DNA breaking-rejoining enzymes"/>
    <property type="match status" value="1"/>
</dbReference>
<dbReference type="Gene3D" id="1.10.150.130">
    <property type="match status" value="1"/>
</dbReference>
<evidence type="ECO:0000256" key="2">
    <source>
        <dbReference type="ARBA" id="ARBA00023172"/>
    </source>
</evidence>
<dbReference type="PROSITE" id="PS51898">
    <property type="entry name" value="TYR_RECOMBINASE"/>
    <property type="match status" value="1"/>
</dbReference>
<accession>A0ABP8RRA0</accession>
<reference evidence="5" key="1">
    <citation type="journal article" date="2019" name="Int. J. Syst. Evol. Microbiol.">
        <title>The Global Catalogue of Microorganisms (GCM) 10K type strain sequencing project: providing services to taxonomists for standard genome sequencing and annotation.</title>
        <authorList>
            <consortium name="The Broad Institute Genomics Platform"/>
            <consortium name="The Broad Institute Genome Sequencing Center for Infectious Disease"/>
            <person name="Wu L."/>
            <person name="Ma J."/>
        </authorList>
    </citation>
    <scope>NUCLEOTIDE SEQUENCE [LARGE SCALE GENOMIC DNA]</scope>
    <source>
        <strain evidence="5">JCM 17906</strain>
    </source>
</reference>
<gene>
    <name evidence="4" type="ORF">GCM10023175_22070</name>
</gene>
<dbReference type="PANTHER" id="PTHR30349">
    <property type="entry name" value="PHAGE INTEGRASE-RELATED"/>
    <property type="match status" value="1"/>
</dbReference>
<dbReference type="InterPro" id="IPR010998">
    <property type="entry name" value="Integrase_recombinase_N"/>
</dbReference>
<dbReference type="Gene3D" id="1.10.443.10">
    <property type="entry name" value="Intergrase catalytic core"/>
    <property type="match status" value="1"/>
</dbReference>
<protein>
    <submittedName>
        <fullName evidence="4">Site-specific integrase</fullName>
    </submittedName>
</protein>
<keyword evidence="1" id="KW-0238">DNA-binding</keyword>
<dbReference type="InterPro" id="IPR013762">
    <property type="entry name" value="Integrase-like_cat_sf"/>
</dbReference>
<dbReference type="InterPro" id="IPR002104">
    <property type="entry name" value="Integrase_catalytic"/>
</dbReference>
<dbReference type="CDD" id="cd01189">
    <property type="entry name" value="INT_ICEBs1_C_like"/>
    <property type="match status" value="1"/>
</dbReference>
<keyword evidence="2" id="KW-0233">DNA recombination</keyword>
<dbReference type="Pfam" id="PF00589">
    <property type="entry name" value="Phage_integrase"/>
    <property type="match status" value="1"/>
</dbReference>
<proteinExistence type="predicted"/>
<dbReference type="EMBL" id="BAABGT010000029">
    <property type="protein sequence ID" value="GAA4544222.1"/>
    <property type="molecule type" value="Genomic_DNA"/>
</dbReference>
<name>A0ABP8RRA0_9PSEU</name>
<evidence type="ECO:0000313" key="5">
    <source>
        <dbReference type="Proteomes" id="UP001501598"/>
    </source>
</evidence>
<dbReference type="Proteomes" id="UP001501598">
    <property type="component" value="Unassembled WGS sequence"/>
</dbReference>
<organism evidence="4 5">
    <name type="scientific">Pseudonocardia xishanensis</name>
    <dbReference type="NCBI Taxonomy" id="630995"/>
    <lineage>
        <taxon>Bacteria</taxon>
        <taxon>Bacillati</taxon>
        <taxon>Actinomycetota</taxon>
        <taxon>Actinomycetes</taxon>
        <taxon>Pseudonocardiales</taxon>
        <taxon>Pseudonocardiaceae</taxon>
        <taxon>Pseudonocardia</taxon>
    </lineage>
</organism>
<evidence type="ECO:0000259" key="3">
    <source>
        <dbReference type="PROSITE" id="PS51898"/>
    </source>
</evidence>
<keyword evidence="5" id="KW-1185">Reference proteome</keyword>
<dbReference type="InterPro" id="IPR050090">
    <property type="entry name" value="Tyrosine_recombinase_XerCD"/>
</dbReference>
<dbReference type="InterPro" id="IPR011010">
    <property type="entry name" value="DNA_brk_join_enz"/>
</dbReference>